<dbReference type="STRING" id="873513.HMPREF6485_1891"/>
<dbReference type="AlphaFoldDB" id="E6K8F5"/>
<dbReference type="Proteomes" id="UP000003112">
    <property type="component" value="Unassembled WGS sequence"/>
</dbReference>
<evidence type="ECO:0000313" key="3">
    <source>
        <dbReference type="Proteomes" id="UP000003112"/>
    </source>
</evidence>
<reference evidence="2 3" key="1">
    <citation type="submission" date="2010-10" db="EMBL/GenBank/DDBJ databases">
        <authorList>
            <person name="Muzny D."/>
            <person name="Qin X."/>
            <person name="Deng J."/>
            <person name="Jiang H."/>
            <person name="Liu Y."/>
            <person name="Qu J."/>
            <person name="Song X.-Z."/>
            <person name="Zhang L."/>
            <person name="Thornton R."/>
            <person name="Coyle M."/>
            <person name="Francisco L."/>
            <person name="Jackson L."/>
            <person name="Javaid M."/>
            <person name="Korchina V."/>
            <person name="Kovar C."/>
            <person name="Mata R."/>
            <person name="Mathew T."/>
            <person name="Ngo R."/>
            <person name="Nguyen L."/>
            <person name="Nguyen N."/>
            <person name="Okwuonu G."/>
            <person name="Ongeri F."/>
            <person name="Pham C."/>
            <person name="Simmons D."/>
            <person name="Wilczek-Boney K."/>
            <person name="Hale W."/>
            <person name="Jakkamsetti A."/>
            <person name="Pham P."/>
            <person name="Ruth R."/>
            <person name="San Lucas F."/>
            <person name="Warren J."/>
            <person name="Zhang J."/>
            <person name="Zhao Z."/>
            <person name="Zhou C."/>
            <person name="Zhu D."/>
            <person name="Lee S."/>
            <person name="Bess C."/>
            <person name="Blankenburg K."/>
            <person name="Forbes L."/>
            <person name="Fu Q."/>
            <person name="Gubbala S."/>
            <person name="Hirani K."/>
            <person name="Jayaseelan J.C."/>
            <person name="Lara F."/>
            <person name="Munidasa M."/>
            <person name="Palculict T."/>
            <person name="Patil S."/>
            <person name="Pu L.-L."/>
            <person name="Saada N."/>
            <person name="Tang L."/>
            <person name="Weissenberger G."/>
            <person name="Zhu Y."/>
            <person name="Hemphill L."/>
            <person name="Shang Y."/>
            <person name="Youmans B."/>
            <person name="Ayvaz T."/>
            <person name="Ross M."/>
            <person name="Santibanez J."/>
            <person name="Aqrawi P."/>
            <person name="Gross S."/>
            <person name="Joshi V."/>
            <person name="Fowler G."/>
            <person name="Nazareth L."/>
            <person name="Reid J."/>
            <person name="Worley K."/>
            <person name="Petrosino J."/>
            <person name="Highlander S."/>
            <person name="Gibbs R."/>
        </authorList>
    </citation>
    <scope>NUCLEOTIDE SEQUENCE [LARGE SCALE GENOMIC DNA]</scope>
    <source>
        <strain evidence="2 3">ATCC 33574</strain>
    </source>
</reference>
<organism evidence="2 3">
    <name type="scientific">Segatella buccae ATCC 33574</name>
    <dbReference type="NCBI Taxonomy" id="873513"/>
    <lineage>
        <taxon>Bacteria</taxon>
        <taxon>Pseudomonadati</taxon>
        <taxon>Bacteroidota</taxon>
        <taxon>Bacteroidia</taxon>
        <taxon>Bacteroidales</taxon>
        <taxon>Prevotellaceae</taxon>
        <taxon>Segatella</taxon>
    </lineage>
</organism>
<keyword evidence="3" id="KW-1185">Reference proteome</keyword>
<evidence type="ECO:0000313" key="2">
    <source>
        <dbReference type="EMBL" id="EFU30114.1"/>
    </source>
</evidence>
<name>E6K8F5_9BACT</name>
<proteinExistence type="predicted"/>
<accession>E6K8F5</accession>
<feature type="region of interest" description="Disordered" evidence="1">
    <location>
        <begin position="1"/>
        <end position="25"/>
    </location>
</feature>
<gene>
    <name evidence="2" type="ORF">HMPREF6485_1891</name>
</gene>
<dbReference type="HOGENOM" id="CLU_3187262_0_0_10"/>
<comment type="caution">
    <text evidence="2">The sequence shown here is derived from an EMBL/GenBank/DDBJ whole genome shotgun (WGS) entry which is preliminary data.</text>
</comment>
<sequence length="46" mass="4972">MHAPRLAAERMVQGPCTDGAKASHGKGCRETRKLGCRCANAFKVEK</sequence>
<dbReference type="EMBL" id="AEPD01000029">
    <property type="protein sequence ID" value="EFU30114.1"/>
    <property type="molecule type" value="Genomic_DNA"/>
</dbReference>
<protein>
    <submittedName>
        <fullName evidence="2">Uncharacterized protein</fullName>
    </submittedName>
</protein>
<evidence type="ECO:0000256" key="1">
    <source>
        <dbReference type="SAM" id="MobiDB-lite"/>
    </source>
</evidence>